<dbReference type="Proteomes" id="UP000538666">
    <property type="component" value="Unassembled WGS sequence"/>
</dbReference>
<comment type="caution">
    <text evidence="2">The sequence shown here is derived from an EMBL/GenBank/DDBJ whole genome shotgun (WGS) entry which is preliminary data.</text>
</comment>
<evidence type="ECO:0000256" key="1">
    <source>
        <dbReference type="SAM" id="MobiDB-lite"/>
    </source>
</evidence>
<feature type="compositionally biased region" description="Polar residues" evidence="1">
    <location>
        <begin position="71"/>
        <end position="80"/>
    </location>
</feature>
<dbReference type="AlphaFoldDB" id="A0A841K180"/>
<keyword evidence="3" id="KW-1185">Reference proteome</keyword>
<gene>
    <name evidence="2" type="ORF">HNQ77_005338</name>
</gene>
<dbReference type="RefSeq" id="WP_050061456.1">
    <property type="nucleotide sequence ID" value="NZ_JACHEK010000014.1"/>
</dbReference>
<dbReference type="EMBL" id="JACHEK010000014">
    <property type="protein sequence ID" value="MBB6147342.1"/>
    <property type="molecule type" value="Genomic_DNA"/>
</dbReference>
<evidence type="ECO:0000313" key="2">
    <source>
        <dbReference type="EMBL" id="MBB6147342.1"/>
    </source>
</evidence>
<protein>
    <submittedName>
        <fullName evidence="2">Uncharacterized protein</fullName>
    </submittedName>
</protein>
<dbReference type="OrthoDB" id="115473at2"/>
<feature type="region of interest" description="Disordered" evidence="1">
    <location>
        <begin position="61"/>
        <end position="80"/>
    </location>
</feature>
<accession>A0A841K180</accession>
<reference evidence="2 3" key="1">
    <citation type="submission" date="2020-08" db="EMBL/GenBank/DDBJ databases">
        <title>Genomic Encyclopedia of Type Strains, Phase IV (KMG-IV): sequencing the most valuable type-strain genomes for metagenomic binning, comparative biology and taxonomic classification.</title>
        <authorList>
            <person name="Goeker M."/>
        </authorList>
    </citation>
    <scope>NUCLEOTIDE SEQUENCE [LARGE SCALE GENOMIC DNA]</scope>
    <source>
        <strain evidence="2 3">DSM 103733</strain>
    </source>
</reference>
<evidence type="ECO:0000313" key="3">
    <source>
        <dbReference type="Proteomes" id="UP000538666"/>
    </source>
</evidence>
<proteinExistence type="predicted"/>
<organism evidence="2 3">
    <name type="scientific">Silvibacterium bohemicum</name>
    <dbReference type="NCBI Taxonomy" id="1577686"/>
    <lineage>
        <taxon>Bacteria</taxon>
        <taxon>Pseudomonadati</taxon>
        <taxon>Acidobacteriota</taxon>
        <taxon>Terriglobia</taxon>
        <taxon>Terriglobales</taxon>
        <taxon>Acidobacteriaceae</taxon>
        <taxon>Silvibacterium</taxon>
    </lineage>
</organism>
<name>A0A841K180_9BACT</name>
<sequence>MNYTSAAGTFDRPSARGATWLAFVAAFLMGGSSIGLNAQQIPELPDAPSFAVAPQSSSQFENSEDRAFNPRHNQGSSLPGTLNPLTPFGKFVFATKSNFNASALLFAAAGAGINQSQNLYPEFHQGAAGYARNYWHVFTDQTVDGYVASFLLPATLHQDPRYYPLNQGGVLKRTRYSLSRLFITRTDDGGTTFNTSEVLGSGMAASVSSLYYPRRELTFSIVSQRWITDISGDGLIMVLKEFSPDHGHALGNMLPGHRSRKNGSED</sequence>